<feature type="domain" description="Beta-lactamase-related" evidence="2">
    <location>
        <begin position="8"/>
        <end position="335"/>
    </location>
</feature>
<dbReference type="SUPFAM" id="SSF56601">
    <property type="entry name" value="beta-lactamase/transpeptidase-like"/>
    <property type="match status" value="1"/>
</dbReference>
<gene>
    <name evidence="3" type="ORF">KDK92_02120</name>
</gene>
<dbReference type="GO" id="GO:0016787">
    <property type="term" value="F:hydrolase activity"/>
    <property type="evidence" value="ECO:0007669"/>
    <property type="project" value="UniProtKB-KW"/>
</dbReference>
<dbReference type="AlphaFoldDB" id="A0A9J6NVK5"/>
<proteinExistence type="predicted"/>
<dbReference type="EMBL" id="JAGSOJ010000001">
    <property type="protein sequence ID" value="MCM1988519.1"/>
    <property type="molecule type" value="Genomic_DNA"/>
</dbReference>
<dbReference type="Proteomes" id="UP001056429">
    <property type="component" value="Unassembled WGS sequence"/>
</dbReference>
<accession>A0A9J6NVK5</accession>
<protein>
    <submittedName>
        <fullName evidence="3">Beta-lactamase family protein</fullName>
    </submittedName>
</protein>
<evidence type="ECO:0000256" key="1">
    <source>
        <dbReference type="ARBA" id="ARBA00022801"/>
    </source>
</evidence>
<dbReference type="PANTHER" id="PTHR43283">
    <property type="entry name" value="BETA-LACTAMASE-RELATED"/>
    <property type="match status" value="1"/>
</dbReference>
<dbReference type="InterPro" id="IPR012338">
    <property type="entry name" value="Beta-lactam/transpept-like"/>
</dbReference>
<dbReference type="RefSeq" id="WP_250857384.1">
    <property type="nucleotide sequence ID" value="NZ_JAGSOJ010000001.1"/>
</dbReference>
<comment type="caution">
    <text evidence="3">The sequence shown here is derived from an EMBL/GenBank/DDBJ whole genome shotgun (WGS) entry which is preliminary data.</text>
</comment>
<name>A0A9J6NVK5_9CLOT</name>
<dbReference type="Gene3D" id="3.40.710.10">
    <property type="entry name" value="DD-peptidase/beta-lactamase superfamily"/>
    <property type="match status" value="1"/>
</dbReference>
<dbReference type="Pfam" id="PF00144">
    <property type="entry name" value="Beta-lactamase"/>
    <property type="match status" value="1"/>
</dbReference>
<evidence type="ECO:0000313" key="4">
    <source>
        <dbReference type="Proteomes" id="UP001056429"/>
    </source>
</evidence>
<sequence length="359" mass="40959">MDRKENIKRIIEDFVSKQEFSGTILVKEGEEIIYREAHGYAHRGFKVKNKIDTKFDTASVTKLFTAVAILQLIEKGILSFDDKVLAILDIKNSKLNKKINIFHLLTHSAGMADDADEVAGENYEDLFIDKPNYSIRELKDFLPNFIYKEQNFEPGEGVRYNNCAFILLGLVLEKLTGKKYRDYVTENVFKRVGMDNTGFFSMDGIAENVAEGYVRVRDKKGNIGGFRKNIYSYPPIGSPDGGVLSTVDDLAKFYESLLEGELLGEQMTMEMITPKINSGKYSKRKVMNGYVFEFTMNKESDKIYYFIKEGINAGVVANSMYIPEYDVKIMTLGNQYANVWKLGKDIVRAYFEELRGISL</sequence>
<dbReference type="InterPro" id="IPR050789">
    <property type="entry name" value="Diverse_Enzym_Activities"/>
</dbReference>
<keyword evidence="4" id="KW-1185">Reference proteome</keyword>
<dbReference type="InterPro" id="IPR001466">
    <property type="entry name" value="Beta-lactam-related"/>
</dbReference>
<organism evidence="3 4">
    <name type="scientific">Oceanirhabdus seepicola</name>
    <dbReference type="NCBI Taxonomy" id="2828781"/>
    <lineage>
        <taxon>Bacteria</taxon>
        <taxon>Bacillati</taxon>
        <taxon>Bacillota</taxon>
        <taxon>Clostridia</taxon>
        <taxon>Eubacteriales</taxon>
        <taxon>Clostridiaceae</taxon>
        <taxon>Oceanirhabdus</taxon>
    </lineage>
</organism>
<keyword evidence="1" id="KW-0378">Hydrolase</keyword>
<evidence type="ECO:0000313" key="3">
    <source>
        <dbReference type="EMBL" id="MCM1988519.1"/>
    </source>
</evidence>
<reference evidence="3" key="1">
    <citation type="journal article" date="2021" name="mSystems">
        <title>Bacteria and Archaea Synergistically Convert Glycine Betaine to Biogenic Methane in the Formosa Cold Seep of the South China Sea.</title>
        <authorList>
            <person name="Li L."/>
            <person name="Zhang W."/>
            <person name="Zhang S."/>
            <person name="Song L."/>
            <person name="Sun Q."/>
            <person name="Zhang H."/>
            <person name="Xiang H."/>
            <person name="Dong X."/>
        </authorList>
    </citation>
    <scope>NUCLEOTIDE SEQUENCE</scope>
    <source>
        <strain evidence="3">ZWT</strain>
    </source>
</reference>
<dbReference type="PANTHER" id="PTHR43283:SF11">
    <property type="entry name" value="BETA-LACTAMASE-RELATED DOMAIN-CONTAINING PROTEIN"/>
    <property type="match status" value="1"/>
</dbReference>
<evidence type="ECO:0000259" key="2">
    <source>
        <dbReference type="Pfam" id="PF00144"/>
    </source>
</evidence>
<reference evidence="3" key="2">
    <citation type="submission" date="2021-04" db="EMBL/GenBank/DDBJ databases">
        <authorList>
            <person name="Dong X."/>
        </authorList>
    </citation>
    <scope>NUCLEOTIDE SEQUENCE</scope>
    <source>
        <strain evidence="3">ZWT</strain>
    </source>
</reference>